<dbReference type="OrthoDB" id="158360at2759"/>
<accession>A0A8K1FAS6</accession>
<dbReference type="GO" id="GO:0031201">
    <property type="term" value="C:SNARE complex"/>
    <property type="evidence" value="ECO:0007669"/>
    <property type="project" value="TreeGrafter"/>
</dbReference>
<sequence>MQHQSLSSLYPQARKLQYELKMQISYLDSGRTGGRGEDELQNEARGNLSALQQLLWQLDSLVQVHPKPAEKETWIKKLQQLRNETQALGSTLEQHIYRMSRRAVEMRERESLMNRRNGGFDSANAAMYAAQESESLQRSSQMVSDLTSLSHAVLGDLSEQRARMKGVRTKLLDIASRLGLSSSLLRVIERRDTVDFWIVIAGMVFTLLFLYACIAGDVYYESLTS</sequence>
<organism evidence="10 11">
    <name type="scientific">Pythium oligandrum</name>
    <name type="common">Mycoparasitic fungus</name>
    <dbReference type="NCBI Taxonomy" id="41045"/>
    <lineage>
        <taxon>Eukaryota</taxon>
        <taxon>Sar</taxon>
        <taxon>Stramenopiles</taxon>
        <taxon>Oomycota</taxon>
        <taxon>Peronosporomycetes</taxon>
        <taxon>Pythiales</taxon>
        <taxon>Pythiaceae</taxon>
        <taxon>Pythium</taxon>
    </lineage>
</organism>
<evidence type="ECO:0000256" key="8">
    <source>
        <dbReference type="PIRNR" id="PIRNR028865"/>
    </source>
</evidence>
<dbReference type="InterPro" id="IPR027027">
    <property type="entry name" value="GOSR2/Membrin/Bos1"/>
</dbReference>
<comment type="caution">
    <text evidence="10">The sequence shown here is derived from an EMBL/GenBank/DDBJ whole genome shotgun (WGS) entry which is preliminary data.</text>
</comment>
<protein>
    <recommendedName>
        <fullName evidence="12">Membrin</fullName>
    </recommendedName>
</protein>
<evidence type="ECO:0008006" key="12">
    <source>
        <dbReference type="Google" id="ProtNLM"/>
    </source>
</evidence>
<dbReference type="Pfam" id="PF12352">
    <property type="entry name" value="V-SNARE_C"/>
    <property type="match status" value="1"/>
</dbReference>
<evidence type="ECO:0000313" key="10">
    <source>
        <dbReference type="EMBL" id="TMW55366.1"/>
    </source>
</evidence>
<dbReference type="PANTHER" id="PTHR21230:SF1">
    <property type="entry name" value="GOLGI SNAP RECEPTOR COMPLEX MEMBER 2"/>
    <property type="match status" value="1"/>
</dbReference>
<dbReference type="GO" id="GO:0006906">
    <property type="term" value="P:vesicle fusion"/>
    <property type="evidence" value="ECO:0007669"/>
    <property type="project" value="TreeGrafter"/>
</dbReference>
<keyword evidence="5 9" id="KW-1133">Transmembrane helix</keyword>
<dbReference type="GO" id="GO:0015031">
    <property type="term" value="P:protein transport"/>
    <property type="evidence" value="ECO:0007669"/>
    <property type="project" value="UniProtKB-KW"/>
</dbReference>
<gene>
    <name evidence="10" type="ORF">Poli38472_013257</name>
</gene>
<feature type="transmembrane region" description="Helical" evidence="9">
    <location>
        <begin position="196"/>
        <end position="220"/>
    </location>
</feature>
<dbReference type="Gene3D" id="1.20.5.110">
    <property type="match status" value="1"/>
</dbReference>
<keyword evidence="4 8" id="KW-0653">Protein transport</keyword>
<proteinExistence type="predicted"/>
<keyword evidence="6" id="KW-0333">Golgi apparatus</keyword>
<dbReference type="PANTHER" id="PTHR21230">
    <property type="entry name" value="VESICLE TRANSPORT V-SNARE PROTEIN VTI1-RELATED"/>
    <property type="match status" value="1"/>
</dbReference>
<dbReference type="GO" id="GO:0005484">
    <property type="term" value="F:SNAP receptor activity"/>
    <property type="evidence" value="ECO:0007669"/>
    <property type="project" value="InterPro"/>
</dbReference>
<evidence type="ECO:0000256" key="4">
    <source>
        <dbReference type="ARBA" id="ARBA00022927"/>
    </source>
</evidence>
<dbReference type="GO" id="GO:0012507">
    <property type="term" value="C:ER to Golgi transport vesicle membrane"/>
    <property type="evidence" value="ECO:0007669"/>
    <property type="project" value="TreeGrafter"/>
</dbReference>
<keyword evidence="11" id="KW-1185">Reference proteome</keyword>
<comment type="subcellular location">
    <subcellularLocation>
        <location evidence="1">Golgi apparatus membrane</location>
        <topology evidence="1">Single-pass type IV membrane protein</topology>
    </subcellularLocation>
</comment>
<dbReference type="EMBL" id="SPLM01000148">
    <property type="protein sequence ID" value="TMW55366.1"/>
    <property type="molecule type" value="Genomic_DNA"/>
</dbReference>
<keyword evidence="7 8" id="KW-0472">Membrane</keyword>
<dbReference type="GO" id="GO:0005789">
    <property type="term" value="C:endoplasmic reticulum membrane"/>
    <property type="evidence" value="ECO:0007669"/>
    <property type="project" value="TreeGrafter"/>
</dbReference>
<dbReference type="SUPFAM" id="SSF58038">
    <property type="entry name" value="SNARE fusion complex"/>
    <property type="match status" value="1"/>
</dbReference>
<dbReference type="AlphaFoldDB" id="A0A8K1FAS6"/>
<dbReference type="GO" id="GO:0000139">
    <property type="term" value="C:Golgi membrane"/>
    <property type="evidence" value="ECO:0007669"/>
    <property type="project" value="UniProtKB-SubCell"/>
</dbReference>
<dbReference type="GO" id="GO:0000149">
    <property type="term" value="F:SNARE binding"/>
    <property type="evidence" value="ECO:0007669"/>
    <property type="project" value="TreeGrafter"/>
</dbReference>
<dbReference type="Proteomes" id="UP000794436">
    <property type="component" value="Unassembled WGS sequence"/>
</dbReference>
<dbReference type="PIRSF" id="PIRSF028865">
    <property type="entry name" value="Membrin-2"/>
    <property type="match status" value="1"/>
</dbReference>
<evidence type="ECO:0000313" key="11">
    <source>
        <dbReference type="Proteomes" id="UP000794436"/>
    </source>
</evidence>
<reference evidence="10" key="1">
    <citation type="submission" date="2019-03" db="EMBL/GenBank/DDBJ databases">
        <title>Long read genome sequence of the mycoparasitic Pythium oligandrum ATCC 38472 isolated from sugarbeet rhizosphere.</title>
        <authorList>
            <person name="Gaulin E."/>
        </authorList>
    </citation>
    <scope>NUCLEOTIDE SEQUENCE</scope>
    <source>
        <strain evidence="10">ATCC 38472_TT</strain>
    </source>
</reference>
<evidence type="ECO:0000256" key="3">
    <source>
        <dbReference type="ARBA" id="ARBA00022692"/>
    </source>
</evidence>
<evidence type="ECO:0000256" key="6">
    <source>
        <dbReference type="ARBA" id="ARBA00023034"/>
    </source>
</evidence>
<evidence type="ECO:0000256" key="7">
    <source>
        <dbReference type="ARBA" id="ARBA00023136"/>
    </source>
</evidence>
<evidence type="ECO:0000256" key="9">
    <source>
        <dbReference type="SAM" id="Phobius"/>
    </source>
</evidence>
<evidence type="ECO:0000256" key="2">
    <source>
        <dbReference type="ARBA" id="ARBA00022448"/>
    </source>
</evidence>
<name>A0A8K1FAS6_PYTOL</name>
<evidence type="ECO:0000256" key="1">
    <source>
        <dbReference type="ARBA" id="ARBA00004409"/>
    </source>
</evidence>
<evidence type="ECO:0000256" key="5">
    <source>
        <dbReference type="ARBA" id="ARBA00022989"/>
    </source>
</evidence>
<keyword evidence="2 8" id="KW-0813">Transport</keyword>
<dbReference type="GO" id="GO:0031902">
    <property type="term" value="C:late endosome membrane"/>
    <property type="evidence" value="ECO:0007669"/>
    <property type="project" value="TreeGrafter"/>
</dbReference>
<keyword evidence="3 9" id="KW-0812">Transmembrane</keyword>